<reference evidence="2 3" key="1">
    <citation type="submission" date="2018-06" db="EMBL/GenBank/DDBJ databases">
        <title>Chryseolinea flavus sp. nov., a member of the phylum Bacteroidetes isolated from soil.</title>
        <authorList>
            <person name="Li Y."/>
            <person name="Wang J."/>
        </authorList>
    </citation>
    <scope>NUCLEOTIDE SEQUENCE [LARGE SCALE GENOMIC DNA]</scope>
    <source>
        <strain evidence="2 3">SDU1-6</strain>
    </source>
</reference>
<dbReference type="NCBIfam" id="TIGR04183">
    <property type="entry name" value="Por_Secre_tail"/>
    <property type="match status" value="1"/>
</dbReference>
<keyword evidence="3" id="KW-1185">Reference proteome</keyword>
<organism evidence="2 3">
    <name type="scientific">Pseudochryseolinea flava</name>
    <dbReference type="NCBI Taxonomy" id="2059302"/>
    <lineage>
        <taxon>Bacteria</taxon>
        <taxon>Pseudomonadati</taxon>
        <taxon>Bacteroidota</taxon>
        <taxon>Cytophagia</taxon>
        <taxon>Cytophagales</taxon>
        <taxon>Fulvivirgaceae</taxon>
        <taxon>Pseudochryseolinea</taxon>
    </lineage>
</organism>
<comment type="caution">
    <text evidence="2">The sequence shown here is derived from an EMBL/GenBank/DDBJ whole genome shotgun (WGS) entry which is preliminary data.</text>
</comment>
<sequence>MVLTTWSRHTLIKMAPLVKINAFNAPQSGSDLVLNKSINALSALGFASYEDIAIADINGDGCAEIFIVATKTEGTQYTAHAFDCEGNSIWATPITFVSNPGLMGLADFDRDGIVELYWRTRIYDAQTGAVLGENNIDNDNTGIHAGVNGWGMNSNAPVAVDIIPLNNNLELVAGCRIYTVSINRASKSATLTLVKQDPRYATRTARTTGSGTSVADFNQDGHLDVLAVGSLGAYNANTTIFFWDVHNNVVKTFSDPIGTGDYKNGWKNGAGRINIADIDGDTLMNAVYVSGKYLYALKEANGNLELLWRENVVEETSGYTGCTTFDLNGDNHAEVIYRDEDYFYIFNTTDIGVVKSPPVRCPSRTHYEYPVVVDVDGDGAAEICVTCSADESTLGKNQQMFAAGEIRVYESANIPWMPARKVWNQHGYMVTNVNDDLTIPRVQQLHHLPYAENAECRQGGLSRPFNGFLNQTTFLSSSGCPIYPVANLTPVSFDAENVIDYTPFVCTDNVVEVSFKYKNIGSVVVNTPINITFYNGDPRLTSPAATRLATKEFSDLQINPGDTATFTAQLDYLSGTIDLYIVINDAGTTAPLDIIQQLSRITECDYNDNIMNAALVPQAVPLVFDFTNNLKCIIAPGVPTTANTGAIEAMVLVDGSPDLTNFTFYWSNGPTPKPLAEIDYTGANYTALPAGVYTVYALHKTRECSSDSVAIALPETESEVDAEMIIDQIIDDENPTGQLSVIVNDADHDGVGDPHNNFTYAWYNGEEVLVGDIIGTSHTLSELGEGTYSVLVQDKTTNCYDTAYATLKHEIVLSADEELNASPVSMYPNPGTDGVTISIENAYTGDVQLQIQSVLGNEVYQTLNSHKNTRTLAVPVDTHKLKSGVYLIKVALGKTSTVYEKWIKL</sequence>
<dbReference type="Proteomes" id="UP000251889">
    <property type="component" value="Unassembled WGS sequence"/>
</dbReference>
<evidence type="ECO:0000313" key="3">
    <source>
        <dbReference type="Proteomes" id="UP000251889"/>
    </source>
</evidence>
<dbReference type="PANTHER" id="PTHR44103:SF1">
    <property type="entry name" value="PROPROTEIN CONVERTASE P"/>
    <property type="match status" value="1"/>
</dbReference>
<protein>
    <recommendedName>
        <fullName evidence="1">Secretion system C-terminal sorting domain-containing protein</fullName>
    </recommendedName>
</protein>
<dbReference type="Pfam" id="PF18962">
    <property type="entry name" value="Por_Secre_tail"/>
    <property type="match status" value="1"/>
</dbReference>
<dbReference type="AlphaFoldDB" id="A0A364Y700"/>
<evidence type="ECO:0000313" key="2">
    <source>
        <dbReference type="EMBL" id="RAW02177.1"/>
    </source>
</evidence>
<name>A0A364Y700_9BACT</name>
<dbReference type="OrthoDB" id="9805017at2"/>
<dbReference type="SUPFAM" id="SSF69318">
    <property type="entry name" value="Integrin alpha N-terminal domain"/>
    <property type="match status" value="1"/>
</dbReference>
<proteinExistence type="predicted"/>
<dbReference type="InterPro" id="IPR026444">
    <property type="entry name" value="Secre_tail"/>
</dbReference>
<gene>
    <name evidence="2" type="ORF">DQQ10_06450</name>
</gene>
<dbReference type="InterPro" id="IPR028994">
    <property type="entry name" value="Integrin_alpha_N"/>
</dbReference>
<dbReference type="PANTHER" id="PTHR44103">
    <property type="entry name" value="PROPROTEIN CONVERTASE P"/>
    <property type="match status" value="1"/>
</dbReference>
<dbReference type="EMBL" id="QMFY01000002">
    <property type="protein sequence ID" value="RAW02177.1"/>
    <property type="molecule type" value="Genomic_DNA"/>
</dbReference>
<evidence type="ECO:0000259" key="1">
    <source>
        <dbReference type="Pfam" id="PF18962"/>
    </source>
</evidence>
<accession>A0A364Y700</accession>
<feature type="domain" description="Secretion system C-terminal sorting" evidence="1">
    <location>
        <begin position="826"/>
        <end position="902"/>
    </location>
</feature>